<dbReference type="Proteomes" id="UP000008710">
    <property type="component" value="Chromosome"/>
</dbReference>
<evidence type="ECO:0000313" key="2">
    <source>
        <dbReference type="Proteomes" id="UP000008710"/>
    </source>
</evidence>
<dbReference type="EMBL" id="CP000431">
    <property type="protein sequence ID" value="ABG94473.1"/>
    <property type="molecule type" value="Genomic_DNA"/>
</dbReference>
<gene>
    <name evidence="1" type="ordered locus">RHA1_ro02668</name>
</gene>
<proteinExistence type="predicted"/>
<name>Q0SDB3_RHOJR</name>
<reference evidence="2" key="1">
    <citation type="journal article" date="2006" name="Proc. Natl. Acad. Sci. U.S.A.">
        <title>The complete genome of Rhodococcus sp. RHA1 provides insights into a catabolic powerhouse.</title>
        <authorList>
            <person name="McLeod M.P."/>
            <person name="Warren R.L."/>
            <person name="Hsiao W.W.L."/>
            <person name="Araki N."/>
            <person name="Myhre M."/>
            <person name="Fernandes C."/>
            <person name="Miyazawa D."/>
            <person name="Wong W."/>
            <person name="Lillquist A.L."/>
            <person name="Wang D."/>
            <person name="Dosanjh M."/>
            <person name="Hara H."/>
            <person name="Petrescu A."/>
            <person name="Morin R.D."/>
            <person name="Yang G."/>
            <person name="Stott J.M."/>
            <person name="Schein J.E."/>
            <person name="Shin H."/>
            <person name="Smailus D."/>
            <person name="Siddiqui A.S."/>
            <person name="Marra M.A."/>
            <person name="Jones S.J.M."/>
            <person name="Holt R."/>
            <person name="Brinkman F.S.L."/>
            <person name="Miyauchi K."/>
            <person name="Fukuda M."/>
            <person name="Davies J.E."/>
            <person name="Mohn W.W."/>
            <person name="Eltis L.D."/>
        </authorList>
    </citation>
    <scope>NUCLEOTIDE SEQUENCE [LARGE SCALE GENOMIC DNA]</scope>
    <source>
        <strain evidence="2">RHA1</strain>
    </source>
</reference>
<dbReference type="AlphaFoldDB" id="Q0SDB3"/>
<evidence type="ECO:0000313" key="1">
    <source>
        <dbReference type="EMBL" id="ABG94473.1"/>
    </source>
</evidence>
<sequence length="99" mass="11450">MNPPELMEKYHFLWEVEQPFRKAKTRGRADFRPHPRFERGALDYLFAALAISRNLQAEMSIRKIVRTPPSIHSRLMPRASLIPSKPRISGRIGTLVQLG</sequence>
<dbReference type="HOGENOM" id="CLU_2318256_0_0_11"/>
<dbReference type="KEGG" id="rha:RHA1_ro02668"/>
<evidence type="ECO:0008006" key="3">
    <source>
        <dbReference type="Google" id="ProtNLM"/>
    </source>
</evidence>
<protein>
    <recommendedName>
        <fullName evidence="3">Transposase</fullName>
    </recommendedName>
</protein>
<accession>Q0SDB3</accession>
<organism evidence="1 2">
    <name type="scientific">Rhodococcus jostii (strain RHA1)</name>
    <dbReference type="NCBI Taxonomy" id="101510"/>
    <lineage>
        <taxon>Bacteria</taxon>
        <taxon>Bacillati</taxon>
        <taxon>Actinomycetota</taxon>
        <taxon>Actinomycetes</taxon>
        <taxon>Mycobacteriales</taxon>
        <taxon>Nocardiaceae</taxon>
        <taxon>Rhodococcus</taxon>
    </lineage>
</organism>